<feature type="chain" id="PRO_5039712525" evidence="1">
    <location>
        <begin position="42"/>
        <end position="140"/>
    </location>
</feature>
<comment type="caution">
    <text evidence="2">The sequence shown here is derived from an EMBL/GenBank/DDBJ whole genome shotgun (WGS) entry which is preliminary data.</text>
</comment>
<dbReference type="EMBL" id="LFXA01000002">
    <property type="protein sequence ID" value="KNB53867.1"/>
    <property type="molecule type" value="Genomic_DNA"/>
</dbReference>
<sequence>MGADQPAPTHRRESAMRLPPALLALASALALTLSSAAAAHAQDELGLNYKYFDPKTETAVGTSLAEQPPLNECILIQDVEQLSPDQPNSSAFGPQNISTRANAQLFASDDCTGTPKAVLKPGSDQQPDSLTFRSVKFVLP</sequence>
<evidence type="ECO:0000313" key="2">
    <source>
        <dbReference type="EMBL" id="KNB53867.1"/>
    </source>
</evidence>
<protein>
    <submittedName>
        <fullName evidence="2">Uncharacterized protein</fullName>
    </submittedName>
</protein>
<dbReference type="PATRIC" id="fig|1678637.3.peg.1001"/>
<organism evidence="2 3">
    <name type="scientific">Streptomyces caatingaensis</name>
    <dbReference type="NCBI Taxonomy" id="1678637"/>
    <lineage>
        <taxon>Bacteria</taxon>
        <taxon>Bacillati</taxon>
        <taxon>Actinomycetota</taxon>
        <taxon>Actinomycetes</taxon>
        <taxon>Kitasatosporales</taxon>
        <taxon>Streptomycetaceae</taxon>
        <taxon>Streptomyces</taxon>
    </lineage>
</organism>
<accession>A0A0K9XMD4</accession>
<evidence type="ECO:0000256" key="1">
    <source>
        <dbReference type="SAM" id="SignalP"/>
    </source>
</evidence>
<keyword evidence="3" id="KW-1185">Reference proteome</keyword>
<gene>
    <name evidence="2" type="ORF">AC230_04580</name>
</gene>
<reference evidence="3" key="1">
    <citation type="submission" date="2015-07" db="EMBL/GenBank/DDBJ databases">
        <title>Draft genome sequence of Streptomyces sp. CMAA 1322, a bacterium isolated from Caatinga biome, from dry forest semiarid of Brazil.</title>
        <authorList>
            <person name="Santos S.N."/>
            <person name="Gacesa R."/>
            <person name="Taketani R.G."/>
            <person name="Long P.F."/>
            <person name="Melo I.S."/>
        </authorList>
    </citation>
    <scope>NUCLEOTIDE SEQUENCE [LARGE SCALE GENOMIC DNA]</scope>
    <source>
        <strain evidence="3">CMAA 1322</strain>
    </source>
</reference>
<dbReference type="AlphaFoldDB" id="A0A0K9XMD4"/>
<proteinExistence type="predicted"/>
<dbReference type="Proteomes" id="UP000037288">
    <property type="component" value="Unassembled WGS sequence"/>
</dbReference>
<name>A0A0K9XMD4_9ACTN</name>
<keyword evidence="1" id="KW-0732">Signal</keyword>
<evidence type="ECO:0000313" key="3">
    <source>
        <dbReference type="Proteomes" id="UP000037288"/>
    </source>
</evidence>
<feature type="signal peptide" evidence="1">
    <location>
        <begin position="1"/>
        <end position="41"/>
    </location>
</feature>